<comment type="caution">
    <text evidence="8">The sequence shown here is derived from an EMBL/GenBank/DDBJ whole genome shotgun (WGS) entry which is preliminary data.</text>
</comment>
<dbReference type="Pfam" id="PF07669">
    <property type="entry name" value="Eco57I"/>
    <property type="match status" value="1"/>
</dbReference>
<dbReference type="InterPro" id="IPR011639">
    <property type="entry name" value="MethylTrfase_TaqI-like_dom"/>
</dbReference>
<dbReference type="PROSITE" id="PS51301">
    <property type="entry name" value="KILA_N"/>
    <property type="match status" value="1"/>
</dbReference>
<evidence type="ECO:0000256" key="3">
    <source>
        <dbReference type="ARBA" id="ARBA00022679"/>
    </source>
</evidence>
<keyword evidence="4" id="KW-0949">S-adenosyl-L-methionine</keyword>
<keyword evidence="2" id="KW-0489">Methyltransferase</keyword>
<dbReference type="PRINTS" id="PR00507">
    <property type="entry name" value="N12N6MTFRASE"/>
</dbReference>
<dbReference type="EC" id="2.1.1.72" evidence="1"/>
<reference evidence="8" key="1">
    <citation type="journal article" date="2021" name="Genome Biol. Evol.">
        <title>A High-Quality Reference Genome for a Parasitic Bivalve with Doubly Uniparental Inheritance (Bivalvia: Unionida).</title>
        <authorList>
            <person name="Smith C.H."/>
        </authorList>
    </citation>
    <scope>NUCLEOTIDE SEQUENCE</scope>
    <source>
        <strain evidence="8">CHS0354</strain>
    </source>
</reference>
<dbReference type="GO" id="GO:0006304">
    <property type="term" value="P:DNA modification"/>
    <property type="evidence" value="ECO:0007669"/>
    <property type="project" value="InterPro"/>
</dbReference>
<protein>
    <recommendedName>
        <fullName evidence="1">site-specific DNA-methyltransferase (adenine-specific)</fullName>
        <ecNumber evidence="1">2.1.1.72</ecNumber>
    </recommendedName>
</protein>
<evidence type="ECO:0000256" key="4">
    <source>
        <dbReference type="ARBA" id="ARBA00022691"/>
    </source>
</evidence>
<dbReference type="GO" id="GO:0032259">
    <property type="term" value="P:methylation"/>
    <property type="evidence" value="ECO:0007669"/>
    <property type="project" value="UniProtKB-KW"/>
</dbReference>
<organism evidence="8 9">
    <name type="scientific">Potamilus streckersoni</name>
    <dbReference type="NCBI Taxonomy" id="2493646"/>
    <lineage>
        <taxon>Eukaryota</taxon>
        <taxon>Metazoa</taxon>
        <taxon>Spiralia</taxon>
        <taxon>Lophotrochozoa</taxon>
        <taxon>Mollusca</taxon>
        <taxon>Bivalvia</taxon>
        <taxon>Autobranchia</taxon>
        <taxon>Heteroconchia</taxon>
        <taxon>Palaeoheterodonta</taxon>
        <taxon>Unionida</taxon>
        <taxon>Unionoidea</taxon>
        <taxon>Unionidae</taxon>
        <taxon>Ambleminae</taxon>
        <taxon>Lampsilini</taxon>
        <taxon>Potamilus</taxon>
    </lineage>
</organism>
<dbReference type="EMBL" id="JAEAOA010000085">
    <property type="protein sequence ID" value="KAK3604833.1"/>
    <property type="molecule type" value="Genomic_DNA"/>
</dbReference>
<proteinExistence type="predicted"/>
<accession>A0AAE0T7F5</accession>
<evidence type="ECO:0000256" key="2">
    <source>
        <dbReference type="ARBA" id="ARBA00022603"/>
    </source>
</evidence>
<dbReference type="Pfam" id="PF04383">
    <property type="entry name" value="KilA-N"/>
    <property type="match status" value="1"/>
</dbReference>
<sequence length="1318" mass="154473">MANSKDGESRAADIIKNWLRNRYTLEFLGTWEQINNRDFKVVEFDHFKTQAGLPSFVLSVSEWIEKTNAIGIIVKMGKYGGTFAHRDIAFEFGSAISASFKLYLITEFQRLKADENDRLKLEWNLQRTLAKVNYHIHTDAIKENLIPKELSKTQISFVYANEADLLNVALFGITAKQWRDANPELEGNIRDQSTIEQLVVLSNLESINAVLIKQGLQQPERLKQLNQIAITQMKSLVANKQFNFRELFNDMGWNNDKTTQPIVVDNETYTLKAVAEKSGFKILSCNPLSNGLIPDYNTRKKIETKVTKLFQEHLIIFFDIKKTEQIWQLVVRQSGKPTKVTETRWRDNQDPELLYQRAAGIFFELDEEENITIIDVTKRIADNFHQNNEKVTKQFYDKFKKEHGAFLQFIKGISDKTNQEWYASLMLNRLMFCYFIQKKGFLDNNKNYLRDKLTTCKAKKSKVKFYSFYRDFLLVLFHKGLNEPTQSQDTEIEIGKIPYLNGGLFDEHELEKTNSSIDIDDKAFERLFDFFDQYEWHLDTRHTASGKDINPDVIGYIFEKYINDRANMGAYYTKEDITDYISKNCILPYLFDETKRHYPKAFNSDVELWQMVKQSGDKYIYDAVKKGVNEPLPKEIEQGIKEVSKRTEWNKPATINYALPTEIWREVVDRRNRYTEVKSKIDKGDIQNINDFITYNLNIRQFAQDVVDNTNDPELLKHFYKALNSVTIIDPTCGSGAFLFAAMNILEPLYESCLQRMENFVAEAPKGKYKFFEETLAQVKSPEHPNLQYFIYKSIILRNLYGVDIMKEAVEIAKLRLFLKLVATVEADYRKPNLGLEPLPDIDFNIRAGNTLIGFATEAELKKGLKWQLNFEGEEERINEKCDVVAKSFKRYKEIQLTYGDDFKEFKKAKAELNKRLKELNHELNQLLHKQASGLKYDQWLQTHQPFHWFAEFYEIVQGNKGFNVVIGNPPYVVYTKKDSKTKVSIADRYKLKNYATIQSNNLYSFCIERSFYITNKNSRLGMIIPISSVSSNNFSSLQKIFSDNLLTWQSNYSNRPAKLFEDVEQRLTIFISQKYENETKRYFSSSYKHWYSSIRDILFPNLIYQENILTKTEISFSKVGSLIENGVKSKLFRKANKKLGSYVVSQSKYLTYYHNGPTYFIRAMSFMPNDGPEMKPSSHYKKLTYDNRLKNVPTCILNSSLFYFFYKNYSNCRDFSDREINAFPLGELSDEIIEEFSFIEKNLKRDYKINRELKNRVYESGLIYYEEFYPAKSKSVIDQIDTILAKHYGFTDEELDFIINYDIKYRMGKELEGEEEE</sequence>
<reference evidence="8" key="3">
    <citation type="submission" date="2023-05" db="EMBL/GenBank/DDBJ databases">
        <authorList>
            <person name="Smith C.H."/>
        </authorList>
    </citation>
    <scope>NUCLEOTIDE SEQUENCE</scope>
    <source>
        <strain evidence="8">CHS0354</strain>
        <tissue evidence="8">Mantle</tissue>
    </source>
</reference>
<keyword evidence="6" id="KW-0175">Coiled coil</keyword>
<evidence type="ECO:0000256" key="1">
    <source>
        <dbReference type="ARBA" id="ARBA00011900"/>
    </source>
</evidence>
<dbReference type="InterPro" id="IPR018004">
    <property type="entry name" value="KilA/APSES_HTH"/>
</dbReference>
<gene>
    <name evidence="8" type="ORF">CHS0354_000495</name>
</gene>
<feature type="coiled-coil region" evidence="6">
    <location>
        <begin position="903"/>
        <end position="930"/>
    </location>
</feature>
<evidence type="ECO:0000313" key="8">
    <source>
        <dbReference type="EMBL" id="KAK3604833.1"/>
    </source>
</evidence>
<dbReference type="PROSITE" id="PS00092">
    <property type="entry name" value="N6_MTASE"/>
    <property type="match status" value="1"/>
</dbReference>
<evidence type="ECO:0000256" key="6">
    <source>
        <dbReference type="SAM" id="Coils"/>
    </source>
</evidence>
<dbReference type="Proteomes" id="UP001195483">
    <property type="component" value="Unassembled WGS sequence"/>
</dbReference>
<dbReference type="InterPro" id="IPR017880">
    <property type="entry name" value="KilA_N"/>
</dbReference>
<dbReference type="PANTHER" id="PTHR33841">
    <property type="entry name" value="DNA METHYLTRANSFERASE YEEA-RELATED"/>
    <property type="match status" value="1"/>
</dbReference>
<feature type="domain" description="KilA-N" evidence="7">
    <location>
        <begin position="1"/>
        <end position="111"/>
    </location>
</feature>
<dbReference type="GO" id="GO:0009007">
    <property type="term" value="F:site-specific DNA-methyltransferase (adenine-specific) activity"/>
    <property type="evidence" value="ECO:0007669"/>
    <property type="project" value="UniProtKB-EC"/>
</dbReference>
<evidence type="ECO:0000313" key="9">
    <source>
        <dbReference type="Proteomes" id="UP001195483"/>
    </source>
</evidence>
<keyword evidence="9" id="KW-1185">Reference proteome</keyword>
<dbReference type="PANTHER" id="PTHR33841:SF1">
    <property type="entry name" value="DNA METHYLTRANSFERASE A"/>
    <property type="match status" value="1"/>
</dbReference>
<dbReference type="InterPro" id="IPR002052">
    <property type="entry name" value="DNA_methylase_N6_adenine_CS"/>
</dbReference>
<evidence type="ECO:0000256" key="5">
    <source>
        <dbReference type="ARBA" id="ARBA00047942"/>
    </source>
</evidence>
<dbReference type="GO" id="GO:0003676">
    <property type="term" value="F:nucleic acid binding"/>
    <property type="evidence" value="ECO:0007669"/>
    <property type="project" value="InterPro"/>
</dbReference>
<reference evidence="8" key="2">
    <citation type="journal article" date="2021" name="Genome Biol. Evol.">
        <title>Developing a high-quality reference genome for a parasitic bivalve with doubly uniparental inheritance (Bivalvia: Unionida).</title>
        <authorList>
            <person name="Smith C.H."/>
        </authorList>
    </citation>
    <scope>NUCLEOTIDE SEQUENCE</scope>
    <source>
        <strain evidence="8">CHS0354</strain>
        <tissue evidence="8">Mantle</tissue>
    </source>
</reference>
<dbReference type="Gene3D" id="3.40.50.150">
    <property type="entry name" value="Vaccinia Virus protein VP39"/>
    <property type="match status" value="1"/>
</dbReference>
<comment type="catalytic activity">
    <reaction evidence="5">
        <text>a 2'-deoxyadenosine in DNA + S-adenosyl-L-methionine = an N(6)-methyl-2'-deoxyadenosine in DNA + S-adenosyl-L-homocysteine + H(+)</text>
        <dbReference type="Rhea" id="RHEA:15197"/>
        <dbReference type="Rhea" id="RHEA-COMP:12418"/>
        <dbReference type="Rhea" id="RHEA-COMP:12419"/>
        <dbReference type="ChEBI" id="CHEBI:15378"/>
        <dbReference type="ChEBI" id="CHEBI:57856"/>
        <dbReference type="ChEBI" id="CHEBI:59789"/>
        <dbReference type="ChEBI" id="CHEBI:90615"/>
        <dbReference type="ChEBI" id="CHEBI:90616"/>
        <dbReference type="EC" id="2.1.1.72"/>
    </reaction>
</comment>
<dbReference type="InterPro" id="IPR050953">
    <property type="entry name" value="N4_N6_ade-DNA_methylase"/>
</dbReference>
<dbReference type="SUPFAM" id="SSF53335">
    <property type="entry name" value="S-adenosyl-L-methionine-dependent methyltransferases"/>
    <property type="match status" value="1"/>
</dbReference>
<name>A0AAE0T7F5_9BIVA</name>
<dbReference type="InterPro" id="IPR029063">
    <property type="entry name" value="SAM-dependent_MTases_sf"/>
</dbReference>
<keyword evidence="3" id="KW-0808">Transferase</keyword>
<evidence type="ECO:0000259" key="7">
    <source>
        <dbReference type="PROSITE" id="PS51301"/>
    </source>
</evidence>
<dbReference type="SMART" id="SM01252">
    <property type="entry name" value="KilA-N"/>
    <property type="match status" value="1"/>
</dbReference>